<dbReference type="FunFam" id="3.40.50.720:FF:000084">
    <property type="entry name" value="Short-chain dehydrogenase reductase"/>
    <property type="match status" value="1"/>
</dbReference>
<keyword evidence="4" id="KW-1185">Reference proteome</keyword>
<dbReference type="CDD" id="cd05233">
    <property type="entry name" value="SDR_c"/>
    <property type="match status" value="1"/>
</dbReference>
<organism evidence="3 4">
    <name type="scientific">Runella aurantiaca</name>
    <dbReference type="NCBI Taxonomy" id="2282308"/>
    <lineage>
        <taxon>Bacteria</taxon>
        <taxon>Pseudomonadati</taxon>
        <taxon>Bacteroidota</taxon>
        <taxon>Cytophagia</taxon>
        <taxon>Cytophagales</taxon>
        <taxon>Spirosomataceae</taxon>
        <taxon>Runella</taxon>
    </lineage>
</organism>
<evidence type="ECO:0000313" key="3">
    <source>
        <dbReference type="EMBL" id="RDB04698.1"/>
    </source>
</evidence>
<gene>
    <name evidence="3" type="ORF">DVG78_17205</name>
</gene>
<dbReference type="EMBL" id="QPIW01000014">
    <property type="protein sequence ID" value="RDB04698.1"/>
    <property type="molecule type" value="Genomic_DNA"/>
</dbReference>
<dbReference type="PRINTS" id="PR00081">
    <property type="entry name" value="GDHRDH"/>
</dbReference>
<evidence type="ECO:0000256" key="1">
    <source>
        <dbReference type="ARBA" id="ARBA00006484"/>
    </source>
</evidence>
<dbReference type="InterPro" id="IPR036291">
    <property type="entry name" value="NAD(P)-bd_dom_sf"/>
</dbReference>
<dbReference type="SUPFAM" id="SSF51735">
    <property type="entry name" value="NAD(P)-binding Rossmann-fold domains"/>
    <property type="match status" value="1"/>
</dbReference>
<reference evidence="3 4" key="1">
    <citation type="submission" date="2018-07" db="EMBL/GenBank/DDBJ databases">
        <title>Genome analysis of Runella aurantiaca.</title>
        <authorList>
            <person name="Yang X."/>
        </authorList>
    </citation>
    <scope>NUCLEOTIDE SEQUENCE [LARGE SCALE GENOMIC DNA]</scope>
    <source>
        <strain evidence="3 4">YX9</strain>
    </source>
</reference>
<dbReference type="OrthoDB" id="9788235at2"/>
<comment type="caution">
    <text evidence="3">The sequence shown here is derived from an EMBL/GenBank/DDBJ whole genome shotgun (WGS) entry which is preliminary data.</text>
</comment>
<protein>
    <submittedName>
        <fullName evidence="3">SDR family NAD(P)-dependent oxidoreductase</fullName>
    </submittedName>
</protein>
<evidence type="ECO:0000313" key="4">
    <source>
        <dbReference type="Proteomes" id="UP000253141"/>
    </source>
</evidence>
<dbReference type="InterPro" id="IPR002347">
    <property type="entry name" value="SDR_fam"/>
</dbReference>
<dbReference type="PANTHER" id="PTHR43477">
    <property type="entry name" value="DIHYDROANTICAPSIN 7-DEHYDROGENASE"/>
    <property type="match status" value="1"/>
</dbReference>
<keyword evidence="2" id="KW-0560">Oxidoreductase</keyword>
<name>A0A369I538_9BACT</name>
<dbReference type="Pfam" id="PF13561">
    <property type="entry name" value="adh_short_C2"/>
    <property type="match status" value="1"/>
</dbReference>
<sequence length="265" mass="28129">MVSDKWLENKTIIIIGGTTGLGLSAAKAFVAQGANVVVVGRNPDSCAEAEKILGKTRATAIQGDATDPLTADNAIQKGIQTYGGFDGLYHVAGGSGRKYGDGPLHELSLEGWNKTFELNLTSLMLSNQAAIRQFLKQNTGGSILNMGSVLGYSPSPKYFVTHAYAATKSAIIGFSQSIAAYYAQNNIRINVLAPALVETPMSQRASKDEVILNFVKTKQPLDGGRNGQPTDLDGAAVYFMSDYSTFTTGQILSVDGGWSISEGQY</sequence>
<dbReference type="GO" id="GO:0016491">
    <property type="term" value="F:oxidoreductase activity"/>
    <property type="evidence" value="ECO:0007669"/>
    <property type="project" value="UniProtKB-KW"/>
</dbReference>
<proteinExistence type="inferred from homology"/>
<comment type="similarity">
    <text evidence="1">Belongs to the short-chain dehydrogenases/reductases (SDR) family.</text>
</comment>
<dbReference type="InterPro" id="IPR051122">
    <property type="entry name" value="SDR_DHRS6-like"/>
</dbReference>
<evidence type="ECO:0000256" key="2">
    <source>
        <dbReference type="ARBA" id="ARBA00023002"/>
    </source>
</evidence>
<dbReference type="PRINTS" id="PR00080">
    <property type="entry name" value="SDRFAMILY"/>
</dbReference>
<dbReference type="Proteomes" id="UP000253141">
    <property type="component" value="Unassembled WGS sequence"/>
</dbReference>
<dbReference type="RefSeq" id="WP_114462291.1">
    <property type="nucleotide sequence ID" value="NZ_QPIW01000014.1"/>
</dbReference>
<accession>A0A369I538</accession>
<dbReference type="PANTHER" id="PTHR43477:SF1">
    <property type="entry name" value="DIHYDROANTICAPSIN 7-DEHYDROGENASE"/>
    <property type="match status" value="1"/>
</dbReference>
<dbReference type="AlphaFoldDB" id="A0A369I538"/>
<dbReference type="Gene3D" id="3.40.50.720">
    <property type="entry name" value="NAD(P)-binding Rossmann-like Domain"/>
    <property type="match status" value="1"/>
</dbReference>